<accession>A0ABS0QLM3</accession>
<proteinExistence type="predicted"/>
<dbReference type="RefSeq" id="WP_103208590.1">
    <property type="nucleotide sequence ID" value="NZ_CP027770.1"/>
</dbReference>
<dbReference type="GeneID" id="48058738"/>
<dbReference type="Proteomes" id="UP000597038">
    <property type="component" value="Unassembled WGS sequence"/>
</dbReference>
<protein>
    <recommendedName>
        <fullName evidence="3">AbrB family transcriptional regulator</fullName>
    </recommendedName>
</protein>
<comment type="caution">
    <text evidence="1">The sequence shown here is derived from an EMBL/GenBank/DDBJ whole genome shotgun (WGS) entry which is preliminary data.</text>
</comment>
<evidence type="ECO:0008006" key="3">
    <source>
        <dbReference type="Google" id="ProtNLM"/>
    </source>
</evidence>
<name>A0ABS0QLM3_9STAP</name>
<keyword evidence="2" id="KW-1185">Reference proteome</keyword>
<reference evidence="1 2" key="1">
    <citation type="submission" date="2020-12" db="EMBL/GenBank/DDBJ databases">
        <title>Genomic analysis of Staphylococcus felis from a cat with skin infection.</title>
        <authorList>
            <person name="Aslantas O."/>
            <person name="Keskin O."/>
            <person name="Buyukaltay K."/>
            <person name="Gullu Yucetepe A."/>
        </authorList>
    </citation>
    <scope>NUCLEOTIDE SEQUENCE [LARGE SCALE GENOMIC DNA]</scope>
    <source>
        <strain evidence="1 2">HARRANVET</strain>
    </source>
</reference>
<gene>
    <name evidence="1" type="ORF">I9026_01815</name>
</gene>
<organism evidence="1 2">
    <name type="scientific">Staphylococcus felis</name>
    <dbReference type="NCBI Taxonomy" id="46127"/>
    <lineage>
        <taxon>Bacteria</taxon>
        <taxon>Bacillati</taxon>
        <taxon>Bacillota</taxon>
        <taxon>Bacilli</taxon>
        <taxon>Bacillales</taxon>
        <taxon>Staphylococcaceae</taxon>
        <taxon>Staphylococcus</taxon>
    </lineage>
</organism>
<evidence type="ECO:0000313" key="2">
    <source>
        <dbReference type="Proteomes" id="UP000597038"/>
    </source>
</evidence>
<evidence type="ECO:0000313" key="1">
    <source>
        <dbReference type="EMBL" id="MBH9580108.1"/>
    </source>
</evidence>
<sequence length="126" mass="14699">MNNSFQNSTNDDWRQNLPEGYMPIYKYSRPTISFDAKHNRFYMSSSLLKAIGLRKGSRVGMAYNKAEDSLIIVTKGGSMFIDKSSYITSRHFAEETGYKSGQHYYEYIEEESSDEYKMFRKASSKY</sequence>
<dbReference type="EMBL" id="JAEDAQ010000002">
    <property type="protein sequence ID" value="MBH9580108.1"/>
    <property type="molecule type" value="Genomic_DNA"/>
</dbReference>